<dbReference type="GO" id="GO:0032259">
    <property type="term" value="P:methylation"/>
    <property type="evidence" value="ECO:0007669"/>
    <property type="project" value="UniProtKB-KW"/>
</dbReference>
<dbReference type="InterPro" id="IPR007848">
    <property type="entry name" value="Small_mtfrase_dom"/>
</dbReference>
<dbReference type="RefSeq" id="WP_227020970.1">
    <property type="nucleotide sequence ID" value="NZ_VHIF01000001.1"/>
</dbReference>
<dbReference type="InterPro" id="IPR029063">
    <property type="entry name" value="SAM-dependent_MTases_sf"/>
</dbReference>
<keyword evidence="4" id="KW-0949">S-adenosyl-L-methionine</keyword>
<evidence type="ECO:0000256" key="3">
    <source>
        <dbReference type="ARBA" id="ARBA00022679"/>
    </source>
</evidence>
<name>A0ABY3ADX4_9FLAO</name>
<dbReference type="InterPro" id="IPR019874">
    <property type="entry name" value="RF_methyltr_PrmC"/>
</dbReference>
<evidence type="ECO:0000256" key="1">
    <source>
        <dbReference type="ARBA" id="ARBA00012771"/>
    </source>
</evidence>
<proteinExistence type="predicted"/>
<accession>A0ABY3ADX4</accession>
<dbReference type="InterPro" id="IPR004556">
    <property type="entry name" value="HemK-like"/>
</dbReference>
<dbReference type="Pfam" id="PF05175">
    <property type="entry name" value="MTS"/>
    <property type="match status" value="1"/>
</dbReference>
<evidence type="ECO:0000256" key="2">
    <source>
        <dbReference type="ARBA" id="ARBA00022603"/>
    </source>
</evidence>
<dbReference type="InterPro" id="IPR050320">
    <property type="entry name" value="N5-glutamine_MTase"/>
</dbReference>
<dbReference type="PROSITE" id="PS00092">
    <property type="entry name" value="N6_MTASE"/>
    <property type="match status" value="1"/>
</dbReference>
<organism evidence="7 8">
    <name type="scientific">Arenibacter algicola</name>
    <dbReference type="NCBI Taxonomy" id="616991"/>
    <lineage>
        <taxon>Bacteria</taxon>
        <taxon>Pseudomonadati</taxon>
        <taxon>Bacteroidota</taxon>
        <taxon>Flavobacteriia</taxon>
        <taxon>Flavobacteriales</taxon>
        <taxon>Flavobacteriaceae</taxon>
        <taxon>Arenibacter</taxon>
    </lineage>
</organism>
<protein>
    <recommendedName>
        <fullName evidence="1">peptide chain release factor N(5)-glutamine methyltransferase</fullName>
        <ecNumber evidence="1">2.1.1.297</ecNumber>
    </recommendedName>
</protein>
<sequence length="300" mass="33337">MTKRKLYAQLLSKLKKNVDLLPDKPEETHEATLTAIWFKAQGKSMSAEGLRNQKLSALNPAQESLVIKLVEKRLNGVPLSYITGRQQFMGLEFITNSKALIPRKETEILGNFAVKYLRKIEGKYSNATIVFDICCGAGNLAIAIAKNKPNIQVYASDLSEEAVSLTKENIRFHKLENQIKVFTGDLFEPFEKQEFYNKVDLIVCNPPYISNVTVSNMVKEIADYEPEMAFKGGGLLGLDIVKKTIKNAGRFLKNGGMLAFEIGLGQGDYITNLCNESGLYKSVVFETNSDGHIRAIGASK</sequence>
<evidence type="ECO:0000313" key="7">
    <source>
        <dbReference type="EMBL" id="TQO38586.1"/>
    </source>
</evidence>
<evidence type="ECO:0000313" key="8">
    <source>
        <dbReference type="Proteomes" id="UP000315363"/>
    </source>
</evidence>
<dbReference type="PANTHER" id="PTHR18895:SF74">
    <property type="entry name" value="MTRF1L RELEASE FACTOR GLUTAMINE METHYLTRANSFERASE"/>
    <property type="match status" value="1"/>
</dbReference>
<dbReference type="Gene3D" id="1.10.8.10">
    <property type="entry name" value="DNA helicase RuvA subunit, C-terminal domain"/>
    <property type="match status" value="1"/>
</dbReference>
<comment type="caution">
    <text evidence="7">The sequence shown here is derived from an EMBL/GenBank/DDBJ whole genome shotgun (WGS) entry which is preliminary data.</text>
</comment>
<dbReference type="Proteomes" id="UP000315363">
    <property type="component" value="Unassembled WGS sequence"/>
</dbReference>
<keyword evidence="3" id="KW-0808">Transferase</keyword>
<dbReference type="NCBIfam" id="TIGR03534">
    <property type="entry name" value="RF_mod_PrmC"/>
    <property type="match status" value="1"/>
</dbReference>
<dbReference type="EMBL" id="VHIF01000001">
    <property type="protein sequence ID" value="TQO38586.1"/>
    <property type="molecule type" value="Genomic_DNA"/>
</dbReference>
<evidence type="ECO:0000256" key="5">
    <source>
        <dbReference type="ARBA" id="ARBA00048391"/>
    </source>
</evidence>
<evidence type="ECO:0000259" key="6">
    <source>
        <dbReference type="Pfam" id="PF05175"/>
    </source>
</evidence>
<gene>
    <name evidence="7" type="ORF">GQ41_3241</name>
</gene>
<reference evidence="7 8" key="1">
    <citation type="submission" date="2019-06" db="EMBL/GenBank/DDBJ databases">
        <title>A large-scale integrated study on North Sea by COGITO (Coastal Microbe Genomic &amp; Taxonomic Observatory).</title>
        <authorList>
            <person name="Teeling H."/>
        </authorList>
    </citation>
    <scope>NUCLEOTIDE SEQUENCE [LARGE SCALE GENOMIC DNA]</scope>
    <source>
        <strain evidence="7 8">MAR_2009_79</strain>
    </source>
</reference>
<dbReference type="Gene3D" id="3.40.50.150">
    <property type="entry name" value="Vaccinia Virus protein VP39"/>
    <property type="match status" value="1"/>
</dbReference>
<dbReference type="EC" id="2.1.1.297" evidence="1"/>
<dbReference type="GO" id="GO:0008168">
    <property type="term" value="F:methyltransferase activity"/>
    <property type="evidence" value="ECO:0007669"/>
    <property type="project" value="UniProtKB-KW"/>
</dbReference>
<dbReference type="CDD" id="cd02440">
    <property type="entry name" value="AdoMet_MTases"/>
    <property type="match status" value="1"/>
</dbReference>
<keyword evidence="2 7" id="KW-0489">Methyltransferase</keyword>
<keyword evidence="8" id="KW-1185">Reference proteome</keyword>
<comment type="catalytic activity">
    <reaction evidence="5">
        <text>L-glutaminyl-[peptide chain release factor] + S-adenosyl-L-methionine = N(5)-methyl-L-glutaminyl-[peptide chain release factor] + S-adenosyl-L-homocysteine + H(+)</text>
        <dbReference type="Rhea" id="RHEA:42896"/>
        <dbReference type="Rhea" id="RHEA-COMP:10271"/>
        <dbReference type="Rhea" id="RHEA-COMP:10272"/>
        <dbReference type="ChEBI" id="CHEBI:15378"/>
        <dbReference type="ChEBI" id="CHEBI:30011"/>
        <dbReference type="ChEBI" id="CHEBI:57856"/>
        <dbReference type="ChEBI" id="CHEBI:59789"/>
        <dbReference type="ChEBI" id="CHEBI:61891"/>
        <dbReference type="EC" id="2.1.1.297"/>
    </reaction>
</comment>
<dbReference type="SUPFAM" id="SSF53335">
    <property type="entry name" value="S-adenosyl-L-methionine-dependent methyltransferases"/>
    <property type="match status" value="1"/>
</dbReference>
<dbReference type="InterPro" id="IPR002052">
    <property type="entry name" value="DNA_methylase_N6_adenine_CS"/>
</dbReference>
<feature type="domain" description="Methyltransferase small" evidence="6">
    <location>
        <begin position="128"/>
        <end position="221"/>
    </location>
</feature>
<dbReference type="NCBIfam" id="TIGR00536">
    <property type="entry name" value="hemK_fam"/>
    <property type="match status" value="1"/>
</dbReference>
<dbReference type="PANTHER" id="PTHR18895">
    <property type="entry name" value="HEMK METHYLTRANSFERASE"/>
    <property type="match status" value="1"/>
</dbReference>
<evidence type="ECO:0000256" key="4">
    <source>
        <dbReference type="ARBA" id="ARBA00022691"/>
    </source>
</evidence>